<evidence type="ECO:0000313" key="3">
    <source>
        <dbReference type="Proteomes" id="UP000030636"/>
    </source>
</evidence>
<keyword evidence="3" id="KW-1185">Reference proteome</keyword>
<evidence type="ECO:0008006" key="4">
    <source>
        <dbReference type="Google" id="ProtNLM"/>
    </source>
</evidence>
<keyword evidence="1" id="KW-0812">Transmembrane</keyword>
<dbReference type="KEGG" id="bpsp:AH67_05545"/>
<keyword evidence="1" id="KW-1133">Transmembrane helix</keyword>
<name>A0A0A7I839_9BIFI</name>
<keyword evidence="1" id="KW-0472">Membrane</keyword>
<dbReference type="Pfam" id="PF18986">
    <property type="entry name" value="DUF5719"/>
    <property type="match status" value="1"/>
</dbReference>
<dbReference type="HOGENOM" id="CLU_534927_0_0_11"/>
<evidence type="ECO:0000256" key="1">
    <source>
        <dbReference type="SAM" id="Phobius"/>
    </source>
</evidence>
<dbReference type="RefSeq" id="WP_022858604.1">
    <property type="nucleotide sequence ID" value="NZ_CP007457.1"/>
</dbReference>
<sequence length="514" mass="53018">MNAHNNRKPIGQAHHARKAIATTATGAIVAALIVGLTVLPVEGVRADTAQVSNVEVRETVSPKQIVQYCPAQMGLADTEAFGDTEFQSSVGNLQSRRRYAAFGSIFHAQSRNLTDADGVDAAVLESPTQDDGTVAYVSSAQSAKDPSVLETRVLSAQSGTGATGALASWATEGDLPGVAASSCIPTQLQQRFLVPATTTGNTQQLMLANTSDKPTSVDIAAWGTEGEKIALATSSNVTVPANGRSTVMLNAAAPGQQALYVTVTSQNTPIGAVIRSVAMDGLTPKGNDFIMPLRGASTEQAMPIGEKWDGATVYAFARHDTKVTLSWITDHGLVAMDSFAIAAGVVATHDVGKAPKGTVAVYAQSDGDCMLAMRVTASGDEGQRDYAVVNAEPATQQAALAIPADVSANMVVANMEESQATATFVGYDASGKRVGDHEVEVDANSAVTLTPGDIGKGVVAVETTGKSGSLVWGAFLANASIDESGLAGIAYLPAASLEVQRQTVTARNDASIVR</sequence>
<feature type="transmembrane region" description="Helical" evidence="1">
    <location>
        <begin position="20"/>
        <end position="41"/>
    </location>
</feature>
<dbReference type="Proteomes" id="UP000030636">
    <property type="component" value="Chromosome"/>
</dbReference>
<proteinExistence type="predicted"/>
<accession>A0A0A7I839</accession>
<dbReference type="STRING" id="1447715.AH67_05545"/>
<dbReference type="AlphaFoldDB" id="A0A0A7I839"/>
<dbReference type="EMBL" id="CP007457">
    <property type="protein sequence ID" value="AIZ16432.1"/>
    <property type="molecule type" value="Genomic_DNA"/>
</dbReference>
<dbReference type="InterPro" id="IPR043777">
    <property type="entry name" value="DUF5719"/>
</dbReference>
<reference evidence="2 3" key="1">
    <citation type="journal article" date="2015" name="Genome Announc.">
        <title>Bifidobacterium pseudolongum Strain PV8-2, Isolated from a Stool Sample of an Anemic Kenyan Infant.</title>
        <authorList>
            <person name="Vazquez-Gutierrez P."/>
            <person name="Lacroix C."/>
            <person name="Chassard C."/>
            <person name="Klumpp J."/>
            <person name="Stevens M.J."/>
            <person name="Jans C."/>
        </authorList>
    </citation>
    <scope>NUCLEOTIDE SEQUENCE [LARGE SCALE GENOMIC DNA]</scope>
    <source>
        <strain evidence="2 3">PV8-2</strain>
    </source>
</reference>
<dbReference type="OrthoDB" id="3240451at2"/>
<protein>
    <recommendedName>
        <fullName evidence="4">Organic solvents resistance ABC transporter permease</fullName>
    </recommendedName>
</protein>
<evidence type="ECO:0000313" key="2">
    <source>
        <dbReference type="EMBL" id="AIZ16432.1"/>
    </source>
</evidence>
<organism evidence="2 3">
    <name type="scientific">Bifidobacterium pseudolongum PV8-2</name>
    <dbReference type="NCBI Taxonomy" id="1447715"/>
    <lineage>
        <taxon>Bacteria</taxon>
        <taxon>Bacillati</taxon>
        <taxon>Actinomycetota</taxon>
        <taxon>Actinomycetes</taxon>
        <taxon>Bifidobacteriales</taxon>
        <taxon>Bifidobacteriaceae</taxon>
        <taxon>Bifidobacterium</taxon>
    </lineage>
</organism>
<gene>
    <name evidence="2" type="ORF">AH67_05545</name>
</gene>